<protein>
    <submittedName>
        <fullName evidence="1">Uncharacterized protein</fullName>
    </submittedName>
</protein>
<reference evidence="1 2" key="1">
    <citation type="submission" date="2013-09" db="EMBL/GenBank/DDBJ databases">
        <title>Corchorus capsularis genome sequencing.</title>
        <authorList>
            <person name="Alam M."/>
            <person name="Haque M.S."/>
            <person name="Islam M.S."/>
            <person name="Emdad E.M."/>
            <person name="Islam M.M."/>
            <person name="Ahmed B."/>
            <person name="Halim A."/>
            <person name="Hossen Q.M.M."/>
            <person name="Hossain M.Z."/>
            <person name="Ahmed R."/>
            <person name="Khan M.M."/>
            <person name="Islam R."/>
            <person name="Rashid M.M."/>
            <person name="Khan S.A."/>
            <person name="Rahman M.S."/>
            <person name="Alam M."/>
        </authorList>
    </citation>
    <scope>NUCLEOTIDE SEQUENCE [LARGE SCALE GENOMIC DNA]</scope>
    <source>
        <strain evidence="2">cv. CVL-1</strain>
        <tissue evidence="1">Whole seedling</tissue>
    </source>
</reference>
<name>A0A1R3JGZ9_COCAP</name>
<evidence type="ECO:0000313" key="1">
    <source>
        <dbReference type="EMBL" id="OMO94071.1"/>
    </source>
</evidence>
<evidence type="ECO:0000313" key="2">
    <source>
        <dbReference type="Proteomes" id="UP000188268"/>
    </source>
</evidence>
<dbReference type="EMBL" id="AWWV01007965">
    <property type="protein sequence ID" value="OMO94071.1"/>
    <property type="molecule type" value="Genomic_DNA"/>
</dbReference>
<dbReference type="Proteomes" id="UP000188268">
    <property type="component" value="Unassembled WGS sequence"/>
</dbReference>
<keyword evidence="2" id="KW-1185">Reference proteome</keyword>
<sequence>MVFNFGLVDKVVGFFLKMLECLLAKASFQAERSEGQ</sequence>
<gene>
    <name evidence="1" type="ORF">CCACVL1_06194</name>
</gene>
<comment type="caution">
    <text evidence="1">The sequence shown here is derived from an EMBL/GenBank/DDBJ whole genome shotgun (WGS) entry which is preliminary data.</text>
</comment>
<organism evidence="1 2">
    <name type="scientific">Corchorus capsularis</name>
    <name type="common">Jute</name>
    <dbReference type="NCBI Taxonomy" id="210143"/>
    <lineage>
        <taxon>Eukaryota</taxon>
        <taxon>Viridiplantae</taxon>
        <taxon>Streptophyta</taxon>
        <taxon>Embryophyta</taxon>
        <taxon>Tracheophyta</taxon>
        <taxon>Spermatophyta</taxon>
        <taxon>Magnoliopsida</taxon>
        <taxon>eudicotyledons</taxon>
        <taxon>Gunneridae</taxon>
        <taxon>Pentapetalae</taxon>
        <taxon>rosids</taxon>
        <taxon>malvids</taxon>
        <taxon>Malvales</taxon>
        <taxon>Malvaceae</taxon>
        <taxon>Grewioideae</taxon>
        <taxon>Apeibeae</taxon>
        <taxon>Corchorus</taxon>
    </lineage>
</organism>
<accession>A0A1R3JGZ9</accession>
<dbReference type="Gramene" id="OMO94071">
    <property type="protein sequence ID" value="OMO94071"/>
    <property type="gene ID" value="CCACVL1_06194"/>
</dbReference>
<proteinExistence type="predicted"/>
<dbReference type="AlphaFoldDB" id="A0A1R3JGZ9"/>